<reference evidence="1 2" key="1">
    <citation type="submission" date="2008-08" db="EMBL/GenBank/DDBJ databases">
        <authorList>
            <person name="Madupu R."/>
            <person name="Durkin A.S."/>
            <person name="Torralba M."/>
            <person name="Methe B."/>
            <person name="Sutton G.G."/>
            <person name="Strausberg R.L."/>
            <person name="Nelson K.E."/>
        </authorList>
    </citation>
    <scope>NUCLEOTIDE SEQUENCE [LARGE SCALE GENOMIC DNA]</scope>
    <source>
        <strain evidence="1 2">RM3267</strain>
    </source>
</reference>
<protein>
    <submittedName>
        <fullName evidence="1">Uncharacterized protein</fullName>
    </submittedName>
</protein>
<dbReference type="EMBL" id="ACFU01000005">
    <property type="protein sequence ID" value="EEF14570.1"/>
    <property type="molecule type" value="Genomic_DNA"/>
</dbReference>
<evidence type="ECO:0000313" key="1">
    <source>
        <dbReference type="EMBL" id="EEF14570.1"/>
    </source>
</evidence>
<proteinExistence type="predicted"/>
<keyword evidence="2" id="KW-1185">Reference proteome</keyword>
<organism evidence="1 2">
    <name type="scientific">Campylobacter rectus RM3267</name>
    <dbReference type="NCBI Taxonomy" id="553218"/>
    <lineage>
        <taxon>Bacteria</taxon>
        <taxon>Pseudomonadati</taxon>
        <taxon>Campylobacterota</taxon>
        <taxon>Epsilonproteobacteria</taxon>
        <taxon>Campylobacterales</taxon>
        <taxon>Campylobacteraceae</taxon>
        <taxon>Campylobacter</taxon>
    </lineage>
</organism>
<comment type="caution">
    <text evidence="1">The sequence shown here is derived from an EMBL/GenBank/DDBJ whole genome shotgun (WGS) entry which is preliminary data.</text>
</comment>
<gene>
    <name evidence="1" type="ORF">CAMRE0001_1322</name>
</gene>
<sequence length="44" mass="5042">MLLMKILRNQMKVSNSNGVNFNRVCQIHTKFKSQVSNSNGVNFN</sequence>
<name>B9D013_CAMRE</name>
<accession>B9D013</accession>
<dbReference type="AlphaFoldDB" id="B9D013"/>
<evidence type="ECO:0000313" key="2">
    <source>
        <dbReference type="Proteomes" id="UP000003082"/>
    </source>
</evidence>
<dbReference type="Proteomes" id="UP000003082">
    <property type="component" value="Unassembled WGS sequence"/>
</dbReference>